<evidence type="ECO:0000256" key="1">
    <source>
        <dbReference type="ARBA" id="ARBA00009437"/>
    </source>
</evidence>
<evidence type="ECO:0000256" key="4">
    <source>
        <dbReference type="ARBA" id="ARBA00023163"/>
    </source>
</evidence>
<keyword evidence="2" id="KW-0805">Transcription regulation</keyword>
<evidence type="ECO:0000313" key="7">
    <source>
        <dbReference type="Proteomes" id="UP000006620"/>
    </source>
</evidence>
<dbReference type="Gene3D" id="3.40.190.10">
    <property type="entry name" value="Periplasmic binding protein-like II"/>
    <property type="match status" value="2"/>
</dbReference>
<dbReference type="AlphaFoldDB" id="F8FR29"/>
<keyword evidence="3" id="KW-0238">DNA-binding</keyword>
<dbReference type="PROSITE" id="PS50931">
    <property type="entry name" value="HTH_LYSR"/>
    <property type="match status" value="1"/>
</dbReference>
<dbReference type="GO" id="GO:0003677">
    <property type="term" value="F:DNA binding"/>
    <property type="evidence" value="ECO:0007669"/>
    <property type="project" value="UniProtKB-KW"/>
</dbReference>
<dbReference type="InterPro" id="IPR036390">
    <property type="entry name" value="WH_DNA-bd_sf"/>
</dbReference>
<protein>
    <submittedName>
        <fullName evidence="6">Transcriptional regulator, LysR family</fullName>
    </submittedName>
</protein>
<dbReference type="KEGG" id="pms:KNP414_01905"/>
<organism evidence="6 7">
    <name type="scientific">Paenibacillus mucilaginosus (strain KNP414)</name>
    <dbReference type="NCBI Taxonomy" id="1036673"/>
    <lineage>
        <taxon>Bacteria</taxon>
        <taxon>Bacillati</taxon>
        <taxon>Bacillota</taxon>
        <taxon>Bacilli</taxon>
        <taxon>Bacillales</taxon>
        <taxon>Paenibacillaceae</taxon>
        <taxon>Paenibacillus</taxon>
    </lineage>
</organism>
<dbReference type="Pfam" id="PF03466">
    <property type="entry name" value="LysR_substrate"/>
    <property type="match status" value="1"/>
</dbReference>
<dbReference type="CDD" id="cd08414">
    <property type="entry name" value="PBP2_LTTR_aromatics_like"/>
    <property type="match status" value="1"/>
</dbReference>
<dbReference type="Pfam" id="PF00126">
    <property type="entry name" value="HTH_1"/>
    <property type="match status" value="1"/>
</dbReference>
<evidence type="ECO:0000259" key="5">
    <source>
        <dbReference type="PROSITE" id="PS50931"/>
    </source>
</evidence>
<accession>F8FR29</accession>
<reference evidence="7" key="1">
    <citation type="submission" date="2011-06" db="EMBL/GenBank/DDBJ databases">
        <title>Complete genome sequence of Paenibacillus mucilaginosus KNP414.</title>
        <authorList>
            <person name="Wang J."/>
            <person name="Hu S."/>
            <person name="Hu X."/>
            <person name="Zhang B."/>
            <person name="Dong D."/>
            <person name="Zhang S."/>
            <person name="Zhao K."/>
            <person name="Wu D."/>
        </authorList>
    </citation>
    <scope>NUCLEOTIDE SEQUENCE [LARGE SCALE GENOMIC DNA]</scope>
    <source>
        <strain evidence="7">KNP414</strain>
    </source>
</reference>
<dbReference type="PATRIC" id="fig|1036673.3.peg.1702"/>
<dbReference type="GO" id="GO:0032993">
    <property type="term" value="C:protein-DNA complex"/>
    <property type="evidence" value="ECO:0007669"/>
    <property type="project" value="TreeGrafter"/>
</dbReference>
<dbReference type="FunFam" id="1.10.10.10:FF:000001">
    <property type="entry name" value="LysR family transcriptional regulator"/>
    <property type="match status" value="1"/>
</dbReference>
<dbReference type="PANTHER" id="PTHR30346">
    <property type="entry name" value="TRANSCRIPTIONAL DUAL REGULATOR HCAR-RELATED"/>
    <property type="match status" value="1"/>
</dbReference>
<evidence type="ECO:0000256" key="2">
    <source>
        <dbReference type="ARBA" id="ARBA00023015"/>
    </source>
</evidence>
<dbReference type="Proteomes" id="UP000006620">
    <property type="component" value="Chromosome"/>
</dbReference>
<proteinExistence type="inferred from homology"/>
<comment type="similarity">
    <text evidence="1">Belongs to the LysR transcriptional regulatory family.</text>
</comment>
<evidence type="ECO:0000256" key="3">
    <source>
        <dbReference type="ARBA" id="ARBA00023125"/>
    </source>
</evidence>
<dbReference type="SUPFAM" id="SSF46785">
    <property type="entry name" value="Winged helix' DNA-binding domain"/>
    <property type="match status" value="1"/>
</dbReference>
<dbReference type="PANTHER" id="PTHR30346:SF0">
    <property type="entry name" value="HCA OPERON TRANSCRIPTIONAL ACTIVATOR HCAR"/>
    <property type="match status" value="1"/>
</dbReference>
<dbReference type="PRINTS" id="PR00039">
    <property type="entry name" value="HTHLYSR"/>
</dbReference>
<dbReference type="Gene3D" id="1.10.10.10">
    <property type="entry name" value="Winged helix-like DNA-binding domain superfamily/Winged helix DNA-binding domain"/>
    <property type="match status" value="1"/>
</dbReference>
<reference evidence="6 7" key="2">
    <citation type="journal article" date="2013" name="Genome Announc.">
        <title>Genome Sequence of Growth-Improving Paenibacillus mucilaginosus Strain KNP414.</title>
        <authorList>
            <person name="Lu J.J."/>
            <person name="Wang J.F."/>
            <person name="Hu X.F."/>
        </authorList>
    </citation>
    <scope>NUCLEOTIDE SEQUENCE [LARGE SCALE GENOMIC DNA]</scope>
    <source>
        <strain evidence="6 7">KNP414</strain>
    </source>
</reference>
<dbReference type="HOGENOM" id="CLU_039613_6_4_9"/>
<keyword evidence="4" id="KW-0804">Transcription</keyword>
<dbReference type="InterPro" id="IPR000847">
    <property type="entry name" value="LysR_HTH_N"/>
</dbReference>
<dbReference type="EMBL" id="CP002869">
    <property type="protein sequence ID" value="AEI40467.1"/>
    <property type="molecule type" value="Genomic_DNA"/>
</dbReference>
<dbReference type="SUPFAM" id="SSF53850">
    <property type="entry name" value="Periplasmic binding protein-like II"/>
    <property type="match status" value="1"/>
</dbReference>
<gene>
    <name evidence="6" type="ordered locus">KNP414_01905</name>
</gene>
<evidence type="ECO:0000313" key="6">
    <source>
        <dbReference type="EMBL" id="AEI40467.1"/>
    </source>
</evidence>
<name>F8FR29_PAEMK</name>
<sequence>MAISKPRDVVASFMDQPPLITAFRFYHKLTLIIFPIYNSLSCHILGVYMDLRLMKYFVTVAEELHFSRAAKRLNMAQPPLSQQIKSLETMLGVQLLKRNNRTVELTEPGRVFLEEAKKTLKQAEHALKAAQLAEQGLIGRLSVGFVGSAADGPFIHRLTSFLETYPFIELTLKEMTTSQQLDALLAGEIHAGVLRSDVQHPEIHMQEFTEEPCMLVIPESHPLASYQTLSVHDISSDPFIMPPRHLGPYFHDIIIGFFHSYGCRIRIAQEAIQMHTIVNLVSSGLGIAVVPASVSHFQRPGVVYKHFVEPPPHVRLSAAWRKDRVSQALELFLNHFKA</sequence>
<feature type="domain" description="HTH lysR-type" evidence="5">
    <location>
        <begin position="49"/>
        <end position="106"/>
    </location>
</feature>
<dbReference type="GO" id="GO:0003700">
    <property type="term" value="F:DNA-binding transcription factor activity"/>
    <property type="evidence" value="ECO:0007669"/>
    <property type="project" value="InterPro"/>
</dbReference>
<dbReference type="InterPro" id="IPR036388">
    <property type="entry name" value="WH-like_DNA-bd_sf"/>
</dbReference>
<dbReference type="InterPro" id="IPR005119">
    <property type="entry name" value="LysR_subst-bd"/>
</dbReference>